<dbReference type="EMBL" id="OBDZ01000057">
    <property type="protein sequence ID" value="SNY47739.1"/>
    <property type="molecule type" value="Genomic_DNA"/>
</dbReference>
<dbReference type="AlphaFoldDB" id="A0A285IIE6"/>
<feature type="compositionally biased region" description="Polar residues" evidence="1">
    <location>
        <begin position="7"/>
        <end position="21"/>
    </location>
</feature>
<evidence type="ECO:0000313" key="2">
    <source>
        <dbReference type="EMBL" id="SNY47739.1"/>
    </source>
</evidence>
<keyword evidence="3" id="KW-1185">Reference proteome</keyword>
<feature type="compositionally biased region" description="Low complexity" evidence="1">
    <location>
        <begin position="22"/>
        <end position="33"/>
    </location>
</feature>
<name>A0A285IIE6_9FIRM</name>
<feature type="region of interest" description="Disordered" evidence="1">
    <location>
        <begin position="1"/>
        <end position="33"/>
    </location>
</feature>
<organism evidence="2 3">
    <name type="scientific">Orenia metallireducens</name>
    <dbReference type="NCBI Taxonomy" id="1413210"/>
    <lineage>
        <taxon>Bacteria</taxon>
        <taxon>Bacillati</taxon>
        <taxon>Bacillota</taxon>
        <taxon>Clostridia</taxon>
        <taxon>Halanaerobiales</taxon>
        <taxon>Halobacteroidaceae</taxon>
        <taxon>Orenia</taxon>
    </lineage>
</organism>
<accession>A0A285IIE6</accession>
<protein>
    <submittedName>
        <fullName evidence="2">Uncharacterized protein</fullName>
    </submittedName>
</protein>
<dbReference type="Proteomes" id="UP000219573">
    <property type="component" value="Unassembled WGS sequence"/>
</dbReference>
<reference evidence="3" key="1">
    <citation type="submission" date="2017-09" db="EMBL/GenBank/DDBJ databases">
        <authorList>
            <person name="Varghese N."/>
            <person name="Submissions S."/>
        </authorList>
    </citation>
    <scope>NUCLEOTIDE SEQUENCE [LARGE SCALE GENOMIC DNA]</scope>
    <source>
        <strain evidence="3">MSL47</strain>
    </source>
</reference>
<dbReference type="RefSeq" id="WP_097019669.1">
    <property type="nucleotide sequence ID" value="NZ_OBDZ01000057.1"/>
</dbReference>
<sequence>MNKANDQRATVKNPTSPDFQANNNNKSNQLNSNNYRYQGGGELSIKDFINKLELEDKINRTEIAKYIQKELNTDTVDGMYFLDDNGYLYFSIIASKAFWIFSFAPFNSRINEKISIDYYRLSEIRNVKKNIIIESSYSTKSDEQIKKLTIDIVPGEYIDRITLSQELETVPSSNQDKFALNLLNGECKGINSLNKFYYSLIKALNN</sequence>
<evidence type="ECO:0000256" key="1">
    <source>
        <dbReference type="SAM" id="MobiDB-lite"/>
    </source>
</evidence>
<gene>
    <name evidence="2" type="ORF">SAMN06265827_1575</name>
</gene>
<proteinExistence type="predicted"/>
<evidence type="ECO:0000313" key="3">
    <source>
        <dbReference type="Proteomes" id="UP000219573"/>
    </source>
</evidence>